<proteinExistence type="predicted"/>
<evidence type="ECO:0000256" key="3">
    <source>
        <dbReference type="SAM" id="SignalP"/>
    </source>
</evidence>
<keyword evidence="2" id="KW-1133">Transmembrane helix</keyword>
<comment type="caution">
    <text evidence="4">The sequence shown here is derived from an EMBL/GenBank/DDBJ whole genome shotgun (WGS) entry which is preliminary data.</text>
</comment>
<reference evidence="4" key="1">
    <citation type="submission" date="2022-10" db="EMBL/GenBank/DDBJ databases">
        <authorList>
            <person name="Chen Y."/>
            <person name="Dougan E. K."/>
            <person name="Chan C."/>
            <person name="Rhodes N."/>
            <person name="Thang M."/>
        </authorList>
    </citation>
    <scope>NUCLEOTIDE SEQUENCE</scope>
</reference>
<dbReference type="OrthoDB" id="10645000at2759"/>
<protein>
    <submittedName>
        <fullName evidence="5">Phospholipid scramblase</fullName>
    </submittedName>
</protein>
<accession>A0A9P1DK47</accession>
<evidence type="ECO:0000256" key="1">
    <source>
        <dbReference type="SAM" id="MobiDB-lite"/>
    </source>
</evidence>
<feature type="signal peptide" evidence="3">
    <location>
        <begin position="1"/>
        <end position="17"/>
    </location>
</feature>
<dbReference type="EMBL" id="CAMXCT030005024">
    <property type="protein sequence ID" value="CAL4798442.1"/>
    <property type="molecule type" value="Genomic_DNA"/>
</dbReference>
<evidence type="ECO:0000313" key="5">
    <source>
        <dbReference type="EMBL" id="CAL4798442.1"/>
    </source>
</evidence>
<dbReference type="Proteomes" id="UP001152797">
    <property type="component" value="Unassembled WGS sequence"/>
</dbReference>
<feature type="chain" id="PRO_5043271443" evidence="3">
    <location>
        <begin position="18"/>
        <end position="399"/>
    </location>
</feature>
<dbReference type="EMBL" id="CAMXCT010005024">
    <property type="protein sequence ID" value="CAI4011130.1"/>
    <property type="molecule type" value="Genomic_DNA"/>
</dbReference>
<evidence type="ECO:0000313" key="4">
    <source>
        <dbReference type="EMBL" id="CAI4011130.1"/>
    </source>
</evidence>
<gene>
    <name evidence="4" type="ORF">C1SCF055_LOCUS36326</name>
</gene>
<name>A0A9P1DK47_9DINO</name>
<keyword evidence="6" id="KW-1185">Reference proteome</keyword>
<keyword evidence="3" id="KW-0732">Signal</keyword>
<feature type="region of interest" description="Disordered" evidence="1">
    <location>
        <begin position="374"/>
        <end position="399"/>
    </location>
</feature>
<reference evidence="5 6" key="2">
    <citation type="submission" date="2024-05" db="EMBL/GenBank/DDBJ databases">
        <authorList>
            <person name="Chen Y."/>
            <person name="Shah S."/>
            <person name="Dougan E. K."/>
            <person name="Thang M."/>
            <person name="Chan C."/>
        </authorList>
    </citation>
    <scope>NUCLEOTIDE SEQUENCE [LARGE SCALE GENOMIC DNA]</scope>
</reference>
<evidence type="ECO:0000256" key="2">
    <source>
        <dbReference type="SAM" id="Phobius"/>
    </source>
</evidence>
<organism evidence="4">
    <name type="scientific">Cladocopium goreaui</name>
    <dbReference type="NCBI Taxonomy" id="2562237"/>
    <lineage>
        <taxon>Eukaryota</taxon>
        <taxon>Sar</taxon>
        <taxon>Alveolata</taxon>
        <taxon>Dinophyceae</taxon>
        <taxon>Suessiales</taxon>
        <taxon>Symbiodiniaceae</taxon>
        <taxon>Cladocopium</taxon>
    </lineage>
</organism>
<sequence length="399" mass="43520">MNFAFLLPLLWYGDTSLISVEQLDTDTGVGDHCDTRRSPKGCITLLNGGETLGLVQVGSQAIKSQNTTKLSAKDADGHARYAQHARTEVVKHFAIVQTASQTAAAMKGVQDFNDGAIVFLSMLFVLVLYLVAGAQLGFGSEESVDSQLQNFYQRTTSWVMPRMEALQELLPCISSNLVGPTADMPLLVPVKALEEREKCQRMLSNLKGWGSPALPENVAWQFDITSICGQKVLAVQQVKLQDGQLGPIQVLGHRGSGRGKCLGSIDRKLQLVSGVGEDFGRLVRKQSGAYELKESATGRHRWLVQANMHFPGHEYFTVTWRPRRRLLATLNRGQGGHADYMKVMPTPGVDVVLVILCCVGLFVFRIDDQVEGQSMEEDPEAAGSGFAGNLLQNADGADD</sequence>
<dbReference type="EMBL" id="CAMXCT020005024">
    <property type="protein sequence ID" value="CAL1164505.1"/>
    <property type="molecule type" value="Genomic_DNA"/>
</dbReference>
<keyword evidence="2" id="KW-0812">Transmembrane</keyword>
<feature type="transmembrane region" description="Helical" evidence="2">
    <location>
        <begin position="116"/>
        <end position="138"/>
    </location>
</feature>
<evidence type="ECO:0000313" key="6">
    <source>
        <dbReference type="Proteomes" id="UP001152797"/>
    </source>
</evidence>
<keyword evidence="2" id="KW-0472">Membrane</keyword>
<dbReference type="AlphaFoldDB" id="A0A9P1DK47"/>